<keyword evidence="3" id="KW-0238">DNA-binding</keyword>
<protein>
    <submittedName>
        <fullName evidence="6">LysR family transcriptional regulator</fullName>
    </submittedName>
</protein>
<feature type="domain" description="HTH lysR-type" evidence="5">
    <location>
        <begin position="8"/>
        <end position="65"/>
    </location>
</feature>
<evidence type="ECO:0000256" key="4">
    <source>
        <dbReference type="ARBA" id="ARBA00023163"/>
    </source>
</evidence>
<dbReference type="InterPro" id="IPR036388">
    <property type="entry name" value="WH-like_DNA-bd_sf"/>
</dbReference>
<evidence type="ECO:0000256" key="1">
    <source>
        <dbReference type="ARBA" id="ARBA00009437"/>
    </source>
</evidence>
<dbReference type="RefSeq" id="WP_132457676.1">
    <property type="nucleotide sequence ID" value="NZ_JAWIZJ010000012.1"/>
</dbReference>
<dbReference type="InterPro" id="IPR036390">
    <property type="entry name" value="WH_DNA-bd_sf"/>
</dbReference>
<comment type="caution">
    <text evidence="6">The sequence shown here is derived from an EMBL/GenBank/DDBJ whole genome shotgun (WGS) entry which is preliminary data.</text>
</comment>
<name>A0A4R3VLA9_9GAMM</name>
<keyword evidence="4" id="KW-0804">Transcription</keyword>
<keyword evidence="2" id="KW-0805">Transcription regulation</keyword>
<accession>A0A4R3VLA9</accession>
<dbReference type="Proteomes" id="UP000295433">
    <property type="component" value="Unassembled WGS sequence"/>
</dbReference>
<dbReference type="Pfam" id="PF03466">
    <property type="entry name" value="LysR_substrate"/>
    <property type="match status" value="1"/>
</dbReference>
<evidence type="ECO:0000256" key="2">
    <source>
        <dbReference type="ARBA" id="ARBA00023015"/>
    </source>
</evidence>
<reference evidence="6 7" key="1">
    <citation type="submission" date="2019-03" db="EMBL/GenBank/DDBJ databases">
        <title>Genomic Encyclopedia of Type Strains, Phase IV (KMG-IV): sequencing the most valuable type-strain genomes for metagenomic binning, comparative biology and taxonomic classification.</title>
        <authorList>
            <person name="Goeker M."/>
        </authorList>
    </citation>
    <scope>NUCLEOTIDE SEQUENCE [LARGE SCALE GENOMIC DNA]</scope>
    <source>
        <strain evidence="6 7">DSM 16730</strain>
    </source>
</reference>
<comment type="similarity">
    <text evidence="1">Belongs to the LysR transcriptional regulatory family.</text>
</comment>
<gene>
    <name evidence="6" type="ORF">EDC54_11053</name>
</gene>
<dbReference type="GO" id="GO:0003677">
    <property type="term" value="F:DNA binding"/>
    <property type="evidence" value="ECO:0007669"/>
    <property type="project" value="UniProtKB-KW"/>
</dbReference>
<dbReference type="InterPro" id="IPR005119">
    <property type="entry name" value="LysR_subst-bd"/>
</dbReference>
<dbReference type="PRINTS" id="PR00039">
    <property type="entry name" value="HTHLYSR"/>
</dbReference>
<evidence type="ECO:0000313" key="7">
    <source>
        <dbReference type="Proteomes" id="UP000295433"/>
    </source>
</evidence>
<sequence length="310" mass="35071">MENDFRGVDLNLLVTFLVLHRERSVSVAADKLHLGQPAVSGALARLRSLFDDPLFIRTGQVMRPTARADYLATRLSPAFEHLQAVLGEPERFDPLTDSRVITLGMTDWVEIWLMPLLLKRLKAHAPGLRINLVATDPFLDMERLENDRVDLVISVASSQAGWLKQRALLSSGFRAIWHPQQLTLPCPLPLDVYGQQRHLLVTYRERARGIVDDRLEKQGMTRTIHYTTPHFSALPGILRQTPSVATVPEKLATLWRMHYGLIDSPVPLDLPTYTLSALWHARQDSNPAIKWLYEQMTEVVAEQEADSPPA</sequence>
<dbReference type="Gene3D" id="3.40.190.10">
    <property type="entry name" value="Periplasmic binding protein-like II"/>
    <property type="match status" value="2"/>
</dbReference>
<dbReference type="EMBL" id="SMBY01000010">
    <property type="protein sequence ID" value="TCV04664.1"/>
    <property type="molecule type" value="Genomic_DNA"/>
</dbReference>
<dbReference type="PROSITE" id="PS50931">
    <property type="entry name" value="HTH_LYSR"/>
    <property type="match status" value="1"/>
</dbReference>
<dbReference type="CDD" id="cd08464">
    <property type="entry name" value="PBP2_DntR_like_2"/>
    <property type="match status" value="1"/>
</dbReference>
<keyword evidence="7" id="KW-1185">Reference proteome</keyword>
<evidence type="ECO:0000313" key="6">
    <source>
        <dbReference type="EMBL" id="TCV04664.1"/>
    </source>
</evidence>
<organism evidence="6 7">
    <name type="scientific">Samsonia erythrinae</name>
    <dbReference type="NCBI Taxonomy" id="160434"/>
    <lineage>
        <taxon>Bacteria</taxon>
        <taxon>Pseudomonadati</taxon>
        <taxon>Pseudomonadota</taxon>
        <taxon>Gammaproteobacteria</taxon>
        <taxon>Enterobacterales</taxon>
        <taxon>Pectobacteriaceae</taxon>
        <taxon>Samsonia</taxon>
    </lineage>
</organism>
<dbReference type="SUPFAM" id="SSF46785">
    <property type="entry name" value="Winged helix' DNA-binding domain"/>
    <property type="match status" value="1"/>
</dbReference>
<dbReference type="PANTHER" id="PTHR30118:SF15">
    <property type="entry name" value="TRANSCRIPTIONAL REGULATORY PROTEIN"/>
    <property type="match status" value="1"/>
</dbReference>
<evidence type="ECO:0000256" key="3">
    <source>
        <dbReference type="ARBA" id="ARBA00023125"/>
    </source>
</evidence>
<dbReference type="Pfam" id="PF00126">
    <property type="entry name" value="HTH_1"/>
    <property type="match status" value="1"/>
</dbReference>
<dbReference type="PANTHER" id="PTHR30118">
    <property type="entry name" value="HTH-TYPE TRANSCRIPTIONAL REGULATOR LEUO-RELATED"/>
    <property type="match status" value="1"/>
</dbReference>
<dbReference type="OrthoDB" id="8557381at2"/>
<dbReference type="InterPro" id="IPR000847">
    <property type="entry name" value="LysR_HTH_N"/>
</dbReference>
<evidence type="ECO:0000259" key="5">
    <source>
        <dbReference type="PROSITE" id="PS50931"/>
    </source>
</evidence>
<dbReference type="AlphaFoldDB" id="A0A4R3VLA9"/>
<dbReference type="InterPro" id="IPR050389">
    <property type="entry name" value="LysR-type_TF"/>
</dbReference>
<dbReference type="GO" id="GO:0003700">
    <property type="term" value="F:DNA-binding transcription factor activity"/>
    <property type="evidence" value="ECO:0007669"/>
    <property type="project" value="InterPro"/>
</dbReference>
<dbReference type="Gene3D" id="1.10.10.10">
    <property type="entry name" value="Winged helix-like DNA-binding domain superfamily/Winged helix DNA-binding domain"/>
    <property type="match status" value="1"/>
</dbReference>
<proteinExistence type="inferred from homology"/>
<dbReference type="SUPFAM" id="SSF53850">
    <property type="entry name" value="Periplasmic binding protein-like II"/>
    <property type="match status" value="1"/>
</dbReference>